<gene>
    <name evidence="1" type="ORF">APZ42_018936</name>
</gene>
<reference evidence="1 2" key="1">
    <citation type="submission" date="2016-03" db="EMBL/GenBank/DDBJ databases">
        <title>EvidentialGene: Evidence-directed Construction of Genes on Genomes.</title>
        <authorList>
            <person name="Gilbert D.G."/>
            <person name="Choi J.-H."/>
            <person name="Mockaitis K."/>
            <person name="Colbourne J."/>
            <person name="Pfrender M."/>
        </authorList>
    </citation>
    <scope>NUCLEOTIDE SEQUENCE [LARGE SCALE GENOMIC DNA]</scope>
    <source>
        <strain evidence="1 2">Xinb3</strain>
        <tissue evidence="1">Complete organism</tissue>
    </source>
</reference>
<comment type="caution">
    <text evidence="1">The sequence shown here is derived from an EMBL/GenBank/DDBJ whole genome shotgun (WGS) entry which is preliminary data.</text>
</comment>
<name>A0A164YXI7_9CRUS</name>
<organism evidence="1 2">
    <name type="scientific">Daphnia magna</name>
    <dbReference type="NCBI Taxonomy" id="35525"/>
    <lineage>
        <taxon>Eukaryota</taxon>
        <taxon>Metazoa</taxon>
        <taxon>Ecdysozoa</taxon>
        <taxon>Arthropoda</taxon>
        <taxon>Crustacea</taxon>
        <taxon>Branchiopoda</taxon>
        <taxon>Diplostraca</taxon>
        <taxon>Cladocera</taxon>
        <taxon>Anomopoda</taxon>
        <taxon>Daphniidae</taxon>
        <taxon>Daphnia</taxon>
    </lineage>
</organism>
<dbReference type="AlphaFoldDB" id="A0A164YXI7"/>
<evidence type="ECO:0000313" key="2">
    <source>
        <dbReference type="Proteomes" id="UP000076858"/>
    </source>
</evidence>
<dbReference type="EMBL" id="LRGB01000868">
    <property type="protein sequence ID" value="KZS15708.1"/>
    <property type="molecule type" value="Genomic_DNA"/>
</dbReference>
<keyword evidence="2" id="KW-1185">Reference proteome</keyword>
<evidence type="ECO:0000313" key="1">
    <source>
        <dbReference type="EMBL" id="KZS15708.1"/>
    </source>
</evidence>
<accession>A0A164YXI7</accession>
<protein>
    <submittedName>
        <fullName evidence="1">Uncharacterized protein</fullName>
    </submittedName>
</protein>
<dbReference type="Proteomes" id="UP000076858">
    <property type="component" value="Unassembled WGS sequence"/>
</dbReference>
<sequence>MAVQESCTVDSIFHPFEPVHDEDARIQSDVVCVSVEEGELPPPADDPVCEEHTPISIQHERAVDAPPIQGA</sequence>
<proteinExistence type="predicted"/>